<name>A0A8D8B049_CULPI</name>
<reference evidence="1" key="1">
    <citation type="submission" date="2021-05" db="EMBL/GenBank/DDBJ databases">
        <authorList>
            <person name="Alioto T."/>
            <person name="Alioto T."/>
            <person name="Gomez Garrido J."/>
        </authorList>
    </citation>
    <scope>NUCLEOTIDE SEQUENCE</scope>
</reference>
<organism evidence="1">
    <name type="scientific">Culex pipiens</name>
    <name type="common">House mosquito</name>
    <dbReference type="NCBI Taxonomy" id="7175"/>
    <lineage>
        <taxon>Eukaryota</taxon>
        <taxon>Metazoa</taxon>
        <taxon>Ecdysozoa</taxon>
        <taxon>Arthropoda</taxon>
        <taxon>Hexapoda</taxon>
        <taxon>Insecta</taxon>
        <taxon>Pterygota</taxon>
        <taxon>Neoptera</taxon>
        <taxon>Endopterygota</taxon>
        <taxon>Diptera</taxon>
        <taxon>Nematocera</taxon>
        <taxon>Culicoidea</taxon>
        <taxon>Culicidae</taxon>
        <taxon>Culicinae</taxon>
        <taxon>Culicini</taxon>
        <taxon>Culex</taxon>
        <taxon>Culex</taxon>
    </lineage>
</organism>
<dbReference type="EMBL" id="HBUE01302955">
    <property type="protein sequence ID" value="CAG6579776.1"/>
    <property type="molecule type" value="Transcribed_RNA"/>
</dbReference>
<evidence type="ECO:0000313" key="1">
    <source>
        <dbReference type="EMBL" id="CAG6464830.1"/>
    </source>
</evidence>
<dbReference type="EMBL" id="HBUE01196954">
    <property type="protein sequence ID" value="CAG6528050.1"/>
    <property type="molecule type" value="Transcribed_RNA"/>
</dbReference>
<accession>A0A8D8B049</accession>
<dbReference type="EMBL" id="HBUE01051873">
    <property type="protein sequence ID" value="CAG6464830.1"/>
    <property type="molecule type" value="Transcribed_RNA"/>
</dbReference>
<protein>
    <submittedName>
        <fullName evidence="1">(northern house mosquito) hypothetical protein</fullName>
    </submittedName>
</protein>
<dbReference type="EMBL" id="HBUE01302957">
    <property type="protein sequence ID" value="CAG6579777.1"/>
    <property type="molecule type" value="Transcribed_RNA"/>
</dbReference>
<proteinExistence type="predicted"/>
<dbReference type="AlphaFoldDB" id="A0A8D8B049"/>
<sequence>MGKNISFRKNISSQQQHPFSKLLTIQQTTKFFQSSQLQDVSELMRLLKFVSKNRINSRQSEINFQGIKLFSSHHNSTVRKSLSRNAHLFAFLSKIFRRGHPQADHHLCSIQTLVSLPAR</sequence>
<dbReference type="EMBL" id="HBUE01196956">
    <property type="protein sequence ID" value="CAG6528051.1"/>
    <property type="molecule type" value="Transcribed_RNA"/>
</dbReference>